<sequence length="154" mass="16969">MFTAVGGWEMSVDCRPSQRARALLGGLAEEMAAAWCICAEVLKRGGGVSGVLAVFCLSAFAAVLKPRGVVRAEFENYLGYVLRRELDREVLGRARRRIIPKSGVVSYDVLLNYAALAYYEAREALREAGDAPPPFKKFIQRVYPKMGGESYAEN</sequence>
<protein>
    <submittedName>
        <fullName evidence="1">Uncharacterized protein</fullName>
    </submittedName>
</protein>
<dbReference type="EMBL" id="CP003098">
    <property type="protein sequence ID" value="AET34278.1"/>
    <property type="molecule type" value="Genomic_DNA"/>
</dbReference>
<dbReference type="AlphaFoldDB" id="G7VFS2"/>
<accession>G7VFS2</accession>
<dbReference type="BioCyc" id="PSP1104324:GJSN-2840-MONOMER"/>
<evidence type="ECO:0000313" key="2">
    <source>
        <dbReference type="Proteomes" id="UP000005867"/>
    </source>
</evidence>
<dbReference type="Proteomes" id="UP000005867">
    <property type="component" value="Chromosome"/>
</dbReference>
<evidence type="ECO:0000313" key="1">
    <source>
        <dbReference type="EMBL" id="AET34278.1"/>
    </source>
</evidence>
<proteinExistence type="predicted"/>
<organism evidence="1 2">
    <name type="scientific">Pyrobaculum ferrireducens</name>
    <dbReference type="NCBI Taxonomy" id="1104324"/>
    <lineage>
        <taxon>Archaea</taxon>
        <taxon>Thermoproteota</taxon>
        <taxon>Thermoprotei</taxon>
        <taxon>Thermoproteales</taxon>
        <taxon>Thermoproteaceae</taxon>
        <taxon>Pyrobaculum</taxon>
    </lineage>
</organism>
<reference evidence="1 2" key="1">
    <citation type="journal article" date="2012" name="J. Bacteriol.">
        <title>Complete genome sequence of strain 1860, a crenarchaeon of the genus pyrobaculum able to grow with various electron acceptors.</title>
        <authorList>
            <person name="Mardanov A.V."/>
            <person name="Gumerov V.M."/>
            <person name="Slobodkina G.B."/>
            <person name="Beletsky A.V."/>
            <person name="Bonch-Osmolovskaya E.A."/>
            <person name="Ravin N.V."/>
            <person name="Skryabin K.G."/>
        </authorList>
    </citation>
    <scope>NUCLEOTIDE SEQUENCE [LARGE SCALE GENOMIC DNA]</scope>
    <source>
        <strain evidence="1 2">1860</strain>
    </source>
</reference>
<dbReference type="HOGENOM" id="CLU_1700344_0_0_2"/>
<keyword evidence="2" id="KW-1185">Reference proteome</keyword>
<dbReference type="STRING" id="1104324.P186_2902"/>
<dbReference type="KEGG" id="pyr:P186_2902"/>
<name>G7VFS2_9CREN</name>
<gene>
    <name evidence="1" type="ORF">P186_2902</name>
</gene>